<proteinExistence type="predicted"/>
<keyword evidence="1" id="KW-0732">Signal</keyword>
<name>A0ABS6T0A5_9RHOB</name>
<comment type="caution">
    <text evidence="2">The sequence shown here is derived from an EMBL/GenBank/DDBJ whole genome shotgun (WGS) entry which is preliminary data.</text>
</comment>
<evidence type="ECO:0000256" key="1">
    <source>
        <dbReference type="SAM" id="SignalP"/>
    </source>
</evidence>
<feature type="chain" id="PRO_5045206646" description="AAA+ family ATPase" evidence="1">
    <location>
        <begin position="21"/>
        <end position="92"/>
    </location>
</feature>
<sequence>MKRITMTLAAGLIAATPAFAQDDPEASDDFARGAQKLGEALELFLDGFSKEMEPLAEAWRELLEDLPQYEAPEELPNGDIIIRRKDGEGTEI</sequence>
<reference evidence="2 3" key="1">
    <citation type="submission" date="2021-05" db="EMBL/GenBank/DDBJ databases">
        <title>Culturable bacteria isolated from Daya Bay.</title>
        <authorList>
            <person name="Zheng W."/>
            <person name="Yu S."/>
            <person name="Huang Y."/>
        </authorList>
    </citation>
    <scope>NUCLEOTIDE SEQUENCE [LARGE SCALE GENOMIC DNA]</scope>
    <source>
        <strain evidence="2 3">DP4N28-5</strain>
    </source>
</reference>
<gene>
    <name evidence="2" type="ORF">KJP28_06990</name>
</gene>
<evidence type="ECO:0008006" key="4">
    <source>
        <dbReference type="Google" id="ProtNLM"/>
    </source>
</evidence>
<keyword evidence="3" id="KW-1185">Reference proteome</keyword>
<accession>A0ABS6T0A5</accession>
<protein>
    <recommendedName>
        <fullName evidence="4">AAA+ family ATPase</fullName>
    </recommendedName>
</protein>
<evidence type="ECO:0000313" key="3">
    <source>
        <dbReference type="Proteomes" id="UP000756530"/>
    </source>
</evidence>
<organism evidence="2 3">
    <name type="scientific">Maritimibacter dapengensis</name>
    <dbReference type="NCBI Taxonomy" id="2836868"/>
    <lineage>
        <taxon>Bacteria</taxon>
        <taxon>Pseudomonadati</taxon>
        <taxon>Pseudomonadota</taxon>
        <taxon>Alphaproteobacteria</taxon>
        <taxon>Rhodobacterales</taxon>
        <taxon>Roseobacteraceae</taxon>
        <taxon>Maritimibacter</taxon>
    </lineage>
</organism>
<dbReference type="EMBL" id="JAHUZE010000002">
    <property type="protein sequence ID" value="MBV7378668.1"/>
    <property type="molecule type" value="Genomic_DNA"/>
</dbReference>
<dbReference type="RefSeq" id="WP_218391856.1">
    <property type="nucleotide sequence ID" value="NZ_JAHUZE010000002.1"/>
</dbReference>
<dbReference type="Proteomes" id="UP000756530">
    <property type="component" value="Unassembled WGS sequence"/>
</dbReference>
<feature type="signal peptide" evidence="1">
    <location>
        <begin position="1"/>
        <end position="20"/>
    </location>
</feature>
<evidence type="ECO:0000313" key="2">
    <source>
        <dbReference type="EMBL" id="MBV7378668.1"/>
    </source>
</evidence>